<accession>A0A183IB19</accession>
<reference evidence="1 2" key="2">
    <citation type="submission" date="2018-11" db="EMBL/GenBank/DDBJ databases">
        <authorList>
            <consortium name="Pathogen Informatics"/>
        </authorList>
    </citation>
    <scope>NUCLEOTIDE SEQUENCE [LARGE SCALE GENOMIC DNA]</scope>
</reference>
<reference evidence="3" key="1">
    <citation type="submission" date="2016-06" db="UniProtKB">
        <authorList>
            <consortium name="WormBaseParasite"/>
        </authorList>
    </citation>
    <scope>IDENTIFICATION</scope>
</reference>
<evidence type="ECO:0000313" key="3">
    <source>
        <dbReference type="WBParaSite" id="SBAD_0000083601-mRNA-1"/>
    </source>
</evidence>
<protein>
    <submittedName>
        <fullName evidence="3">Transposase</fullName>
    </submittedName>
</protein>
<name>A0A183IB19_9BILA</name>
<gene>
    <name evidence="1" type="ORF">SBAD_LOCUS813</name>
</gene>
<dbReference type="Proteomes" id="UP000270296">
    <property type="component" value="Unassembled WGS sequence"/>
</dbReference>
<dbReference type="WBParaSite" id="SBAD_0000083601-mRNA-1">
    <property type="protein sequence ID" value="SBAD_0000083601-mRNA-1"/>
    <property type="gene ID" value="SBAD_0000083601"/>
</dbReference>
<evidence type="ECO:0000313" key="1">
    <source>
        <dbReference type="EMBL" id="VDO92221.1"/>
    </source>
</evidence>
<proteinExistence type="predicted"/>
<dbReference type="AlphaFoldDB" id="A0A183IB19"/>
<organism evidence="3">
    <name type="scientific">Soboliphyme baturini</name>
    <dbReference type="NCBI Taxonomy" id="241478"/>
    <lineage>
        <taxon>Eukaryota</taxon>
        <taxon>Metazoa</taxon>
        <taxon>Ecdysozoa</taxon>
        <taxon>Nematoda</taxon>
        <taxon>Enoplea</taxon>
        <taxon>Dorylaimia</taxon>
        <taxon>Dioctophymatida</taxon>
        <taxon>Dioctophymatoidea</taxon>
        <taxon>Soboliphymatidae</taxon>
        <taxon>Soboliphyme</taxon>
    </lineage>
</organism>
<evidence type="ECO:0000313" key="2">
    <source>
        <dbReference type="Proteomes" id="UP000270296"/>
    </source>
</evidence>
<sequence>MVGRGVKCIVKERLEYSAKVTNWLQARRLKWLDQRMDETRFTKRVLNAKPDGWLPSGRLPTKWQDLFRTNMTWKELEGSRIYSIQLKGLYGTRNRLQCN</sequence>
<dbReference type="EMBL" id="UZAM01006632">
    <property type="protein sequence ID" value="VDO92221.1"/>
    <property type="molecule type" value="Genomic_DNA"/>
</dbReference>
<keyword evidence="2" id="KW-1185">Reference proteome</keyword>